<keyword evidence="7 8" id="KW-0472">Membrane</keyword>
<dbReference type="GO" id="GO:0005886">
    <property type="term" value="C:plasma membrane"/>
    <property type="evidence" value="ECO:0007669"/>
    <property type="project" value="UniProtKB-SubCell"/>
</dbReference>
<feature type="transmembrane region" description="Helical" evidence="8">
    <location>
        <begin position="30"/>
        <end position="48"/>
    </location>
</feature>
<accession>A0AA96V8H7</accession>
<feature type="transmembrane region" description="Helical" evidence="8">
    <location>
        <begin position="60"/>
        <end position="80"/>
    </location>
</feature>
<feature type="transmembrane region" description="Helical" evidence="8">
    <location>
        <begin position="121"/>
        <end position="144"/>
    </location>
</feature>
<feature type="transmembrane region" description="Helical" evidence="8">
    <location>
        <begin position="92"/>
        <end position="115"/>
    </location>
</feature>
<feature type="transmembrane region" description="Helical" evidence="8">
    <location>
        <begin position="6"/>
        <end position="23"/>
    </location>
</feature>
<organism evidence="9 10">
    <name type="scientific">Methanolapillus ohkumae</name>
    <dbReference type="NCBI Taxonomy" id="3028298"/>
    <lineage>
        <taxon>Archaea</taxon>
        <taxon>Methanobacteriati</taxon>
        <taxon>Methanobacteriota</taxon>
        <taxon>Stenosarchaea group</taxon>
        <taxon>Methanomicrobia</taxon>
        <taxon>Methanosarcinales</taxon>
        <taxon>Methanosarcinaceae</taxon>
        <taxon>Methanolapillus</taxon>
    </lineage>
</organism>
<dbReference type="GO" id="GO:0055085">
    <property type="term" value="P:transmembrane transport"/>
    <property type="evidence" value="ECO:0007669"/>
    <property type="project" value="InterPro"/>
</dbReference>
<feature type="transmembrane region" description="Helical" evidence="8">
    <location>
        <begin position="278"/>
        <end position="301"/>
    </location>
</feature>
<evidence type="ECO:0000313" key="9">
    <source>
        <dbReference type="EMBL" id="WNY27570.1"/>
    </source>
</evidence>
<proteinExistence type="inferred from homology"/>
<comment type="subcellular location">
    <subcellularLocation>
        <location evidence="1">Cell membrane</location>
        <topology evidence="1">Multi-pass membrane protein</topology>
    </subcellularLocation>
</comment>
<keyword evidence="4" id="KW-1003">Cell membrane</keyword>
<dbReference type="GeneID" id="89228801"/>
<dbReference type="Gene3D" id="1.20.1530.20">
    <property type="match status" value="1"/>
</dbReference>
<protein>
    <recommendedName>
        <fullName evidence="11">AEC family transporter</fullName>
    </recommendedName>
</protein>
<comment type="similarity">
    <text evidence="2">Belongs to the auxin efflux carrier (TC 2.A.69) family.</text>
</comment>
<keyword evidence="10" id="KW-1185">Reference proteome</keyword>
<evidence type="ECO:0000256" key="7">
    <source>
        <dbReference type="ARBA" id="ARBA00023136"/>
    </source>
</evidence>
<feature type="transmembrane region" description="Helical" evidence="8">
    <location>
        <begin position="192"/>
        <end position="209"/>
    </location>
</feature>
<evidence type="ECO:0000256" key="3">
    <source>
        <dbReference type="ARBA" id="ARBA00022448"/>
    </source>
</evidence>
<evidence type="ECO:0000256" key="5">
    <source>
        <dbReference type="ARBA" id="ARBA00022692"/>
    </source>
</evidence>
<evidence type="ECO:0000256" key="1">
    <source>
        <dbReference type="ARBA" id="ARBA00004651"/>
    </source>
</evidence>
<reference evidence="9 10" key="1">
    <citation type="submission" date="2023-07" db="EMBL/GenBank/DDBJ databases">
        <title>Closed genome sequence of Methanosarcinaceae archaeon Am2.</title>
        <authorList>
            <person name="Poehlein A."/>
            <person name="Protasov E."/>
            <person name="Platt K."/>
            <person name="Reeh H."/>
            <person name="Daniel R."/>
            <person name="Brune A."/>
        </authorList>
    </citation>
    <scope>NUCLEOTIDE SEQUENCE [LARGE SCALE GENOMIC DNA]</scope>
    <source>
        <strain evidence="9 10">Am2</strain>
    </source>
</reference>
<dbReference type="InterPro" id="IPR004776">
    <property type="entry name" value="Mem_transp_PIN-like"/>
</dbReference>
<dbReference type="Pfam" id="PF03547">
    <property type="entry name" value="Mem_trans"/>
    <property type="match status" value="1"/>
</dbReference>
<keyword evidence="5 8" id="KW-0812">Transmembrane</keyword>
<evidence type="ECO:0000256" key="6">
    <source>
        <dbReference type="ARBA" id="ARBA00022989"/>
    </source>
</evidence>
<gene>
    <name evidence="9" type="ORF">MsAm2_13720</name>
</gene>
<dbReference type="PANTHER" id="PTHR36838:SF3">
    <property type="entry name" value="TRANSPORTER AUXIN EFFLUX CARRIER EC FAMILY"/>
    <property type="match status" value="1"/>
</dbReference>
<dbReference type="PANTHER" id="PTHR36838">
    <property type="entry name" value="AUXIN EFFLUX CARRIER FAMILY PROTEIN"/>
    <property type="match status" value="1"/>
</dbReference>
<keyword evidence="3" id="KW-0813">Transport</keyword>
<feature type="transmembrane region" description="Helical" evidence="8">
    <location>
        <begin position="164"/>
        <end position="186"/>
    </location>
</feature>
<keyword evidence="6 8" id="KW-1133">Transmembrane helix</keyword>
<name>A0AA96V8H7_9EURY</name>
<dbReference type="RefSeq" id="WP_338097536.1">
    <property type="nucleotide sequence ID" value="NZ_CP131061.1"/>
</dbReference>
<dbReference type="AlphaFoldDB" id="A0AA96V8H7"/>
<evidence type="ECO:0000256" key="8">
    <source>
        <dbReference type="SAM" id="Phobius"/>
    </source>
</evidence>
<dbReference type="EMBL" id="CP131061">
    <property type="protein sequence ID" value="WNY27570.1"/>
    <property type="molecule type" value="Genomic_DNA"/>
</dbReference>
<evidence type="ECO:0008006" key="11">
    <source>
        <dbReference type="Google" id="ProtNLM"/>
    </source>
</evidence>
<feature type="transmembrane region" description="Helical" evidence="8">
    <location>
        <begin position="221"/>
        <end position="245"/>
    </location>
</feature>
<evidence type="ECO:0000313" key="10">
    <source>
        <dbReference type="Proteomes" id="UP001304970"/>
    </source>
</evidence>
<sequence length="306" mass="32962">MDIIFVIVILILLGFFLKYFGILSEKDKVALNNIVIYVAIPATLFLSLLRNVDAKDLGSYFKLTIFILIITLACAVLAYGIGKLLKMDIKSLAAFILVACCGNTAFMGFAIATGFYGVDGFIRAIFCDTATLFVIIILGTYLGIKVSGRKVSLLKQVVRFPPMIAWVVTIVLVILGFQISMLPAFVVTTLGYLSGIMVPLIMISLGLSLSPKYLKVAAIPAILVTVIQLFFAPALAVILSNFFALSGLDRNVAILQAGMPPAMTPLVFSEIYGMNSKLISGATFLATVVSLVSIPALHMMLDAGWI</sequence>
<evidence type="ECO:0000256" key="4">
    <source>
        <dbReference type="ARBA" id="ARBA00022475"/>
    </source>
</evidence>
<dbReference type="InterPro" id="IPR038770">
    <property type="entry name" value="Na+/solute_symporter_sf"/>
</dbReference>
<dbReference type="Proteomes" id="UP001304970">
    <property type="component" value="Chromosome"/>
</dbReference>
<evidence type="ECO:0000256" key="2">
    <source>
        <dbReference type="ARBA" id="ARBA00010145"/>
    </source>
</evidence>